<organism evidence="1 2">
    <name type="scientific">Pseudomonas zhanjiangensis</name>
    <dbReference type="NCBI Taxonomy" id="3239015"/>
    <lineage>
        <taxon>Bacteria</taxon>
        <taxon>Pseudomonadati</taxon>
        <taxon>Pseudomonadota</taxon>
        <taxon>Gammaproteobacteria</taxon>
        <taxon>Pseudomonadales</taxon>
        <taxon>Pseudomonadaceae</taxon>
        <taxon>Pseudomonas</taxon>
    </lineage>
</organism>
<name>A0ABV3YWB0_9PSED</name>
<reference evidence="1 2" key="1">
    <citation type="submission" date="2024-07" db="EMBL/GenBank/DDBJ databases">
        <authorList>
            <person name="Li M."/>
        </authorList>
    </citation>
    <scope>NUCLEOTIDE SEQUENCE [LARGE SCALE GENOMIC DNA]</scope>
    <source>
        <strain evidence="1 2">25A3E</strain>
    </source>
</reference>
<proteinExistence type="predicted"/>
<sequence length="144" mass="15902">MKYIIKSLLALGVVVISSILYLSYSIHSNYYQGVRAAESYKHAKTVTASLSKHYSINLKHPNHIAELNLEKTEENYIGKIVFDNQTGVVKIQLAGESLSEGALIFSPQIKNSNDLSYTCHALNVPPEHIPKNCAMSQNITSPSP</sequence>
<dbReference type="EMBL" id="JBFTEG010000013">
    <property type="protein sequence ID" value="MEX6503627.1"/>
    <property type="molecule type" value="Genomic_DNA"/>
</dbReference>
<dbReference type="RefSeq" id="WP_369288570.1">
    <property type="nucleotide sequence ID" value="NZ_JBFTEG010000013.1"/>
</dbReference>
<evidence type="ECO:0000313" key="2">
    <source>
        <dbReference type="Proteomes" id="UP001560296"/>
    </source>
</evidence>
<comment type="caution">
    <text evidence="1">The sequence shown here is derived from an EMBL/GenBank/DDBJ whole genome shotgun (WGS) entry which is preliminary data.</text>
</comment>
<accession>A0ABV3YWB0</accession>
<evidence type="ECO:0000313" key="1">
    <source>
        <dbReference type="EMBL" id="MEX6503627.1"/>
    </source>
</evidence>
<dbReference type="Proteomes" id="UP001560296">
    <property type="component" value="Unassembled WGS sequence"/>
</dbReference>
<evidence type="ECO:0008006" key="3">
    <source>
        <dbReference type="Google" id="ProtNLM"/>
    </source>
</evidence>
<keyword evidence="2" id="KW-1185">Reference proteome</keyword>
<protein>
    <recommendedName>
        <fullName evidence="3">Pilin</fullName>
    </recommendedName>
</protein>
<gene>
    <name evidence="1" type="ORF">AB5S05_16305</name>
</gene>